<dbReference type="AlphaFoldDB" id="A0A0D3D5V7"/>
<dbReference type="HOGENOM" id="CLU_028723_4_3_1"/>
<evidence type="ECO:0000256" key="2">
    <source>
        <dbReference type="ARBA" id="ARBA00022792"/>
    </source>
</evidence>
<accession>A0A0D3D5V7</accession>
<dbReference type="Proteomes" id="UP000032141">
    <property type="component" value="Chromosome C7"/>
</dbReference>
<proteinExistence type="inferred from homology"/>
<organism evidence="11 12">
    <name type="scientific">Brassica oleracea var. oleracea</name>
    <dbReference type="NCBI Taxonomy" id="109376"/>
    <lineage>
        <taxon>Eukaryota</taxon>
        <taxon>Viridiplantae</taxon>
        <taxon>Streptophyta</taxon>
        <taxon>Embryophyta</taxon>
        <taxon>Tracheophyta</taxon>
        <taxon>Spermatophyta</taxon>
        <taxon>Magnoliopsida</taxon>
        <taxon>eudicotyledons</taxon>
        <taxon>Gunneridae</taxon>
        <taxon>Pentapetalae</taxon>
        <taxon>rosids</taxon>
        <taxon>malvids</taxon>
        <taxon>Brassicales</taxon>
        <taxon>Brassicaceae</taxon>
        <taxon>Brassiceae</taxon>
        <taxon>Brassica</taxon>
    </lineage>
</organism>
<sequence length="206" mass="22936">TGFHLSLPPRSCLNSQNFQTPFSLSNLDWFNSVAGNQQMGSSSSFWNVAYRQAMKSGVFVAKVYSFLHVTTTYLAFPAFAFGPSMIPTLHPSGNVVLAERISTRSRKLSRGDVIVLQSPEDPNKIPIKRVIGLEGDCVSFVVDPEKNDESRTVVVPKGHVWVQGDYTQNSRDSRIFGPLPYGLIRGRVLWRVWPFQDFGPIGPTTT</sequence>
<dbReference type="STRING" id="109376.A0A0D3D5V7"/>
<keyword evidence="3" id="KW-0378">Hydrolase</keyword>
<evidence type="ECO:0000256" key="5">
    <source>
        <dbReference type="ARBA" id="ARBA00023136"/>
    </source>
</evidence>
<dbReference type="Gene3D" id="2.10.109.10">
    <property type="entry name" value="Umud Fragment, subunit A"/>
    <property type="match status" value="1"/>
</dbReference>
<keyword evidence="2" id="KW-0999">Mitochondrion inner membrane</keyword>
<feature type="active site" evidence="9">
    <location>
        <position position="128"/>
    </location>
</feature>
<dbReference type="GO" id="GO:0006627">
    <property type="term" value="P:protein processing involved in protein targeting to mitochondrion"/>
    <property type="evidence" value="ECO:0007669"/>
    <property type="project" value="TreeGrafter"/>
</dbReference>
<dbReference type="InterPro" id="IPR052064">
    <property type="entry name" value="Mito_IMP1_subunit"/>
</dbReference>
<feature type="active site" evidence="9">
    <location>
        <position position="84"/>
    </location>
</feature>
<dbReference type="PANTHER" id="PTHR12383:SF36">
    <property type="entry name" value="MITOCHONDRIAL ATP-INDEPENDENT INNER MEMBRANE PROTEASE SUBUNIT 1B-RELATED"/>
    <property type="match status" value="1"/>
</dbReference>
<comment type="subunit">
    <text evidence="8">Heterodimer of 2 subunits, IMP1A/B and IMP12.</text>
</comment>
<comment type="function">
    <text evidence="7">Catalyzes the removal of transit peptides required for the targeting of proteins from the mitochondrial matrix, across the inner membrane, into the inter-membrane space.</text>
</comment>
<evidence type="ECO:0000256" key="4">
    <source>
        <dbReference type="ARBA" id="ARBA00023128"/>
    </source>
</evidence>
<evidence type="ECO:0000313" key="12">
    <source>
        <dbReference type="Proteomes" id="UP000032141"/>
    </source>
</evidence>
<feature type="domain" description="Peptidase S26" evidence="10">
    <location>
        <begin position="151"/>
        <end position="193"/>
    </location>
</feature>
<dbReference type="InterPro" id="IPR000223">
    <property type="entry name" value="Pept_S26A_signal_pept_1"/>
</dbReference>
<dbReference type="InterPro" id="IPR036286">
    <property type="entry name" value="LexA/Signal_pep-like_sf"/>
</dbReference>
<keyword evidence="4" id="KW-0496">Mitochondrion</keyword>
<dbReference type="NCBIfam" id="TIGR02227">
    <property type="entry name" value="sigpep_I_bact"/>
    <property type="match status" value="1"/>
</dbReference>
<dbReference type="PRINTS" id="PR00727">
    <property type="entry name" value="LEADERPTASE"/>
</dbReference>
<dbReference type="GO" id="GO:0006465">
    <property type="term" value="P:signal peptide processing"/>
    <property type="evidence" value="ECO:0007669"/>
    <property type="project" value="InterPro"/>
</dbReference>
<reference evidence="11 12" key="1">
    <citation type="journal article" date="2014" name="Genome Biol.">
        <title>Transcriptome and methylome profiling reveals relics of genome dominance in the mesopolyploid Brassica oleracea.</title>
        <authorList>
            <person name="Parkin I.A."/>
            <person name="Koh C."/>
            <person name="Tang H."/>
            <person name="Robinson S.J."/>
            <person name="Kagale S."/>
            <person name="Clarke W.E."/>
            <person name="Town C.D."/>
            <person name="Nixon J."/>
            <person name="Krishnakumar V."/>
            <person name="Bidwell S.L."/>
            <person name="Denoeud F."/>
            <person name="Belcram H."/>
            <person name="Links M.G."/>
            <person name="Just J."/>
            <person name="Clarke C."/>
            <person name="Bender T."/>
            <person name="Huebert T."/>
            <person name="Mason A.S."/>
            <person name="Pires J.C."/>
            <person name="Barker G."/>
            <person name="Moore J."/>
            <person name="Walley P.G."/>
            <person name="Manoli S."/>
            <person name="Batley J."/>
            <person name="Edwards D."/>
            <person name="Nelson M.N."/>
            <person name="Wang X."/>
            <person name="Paterson A.H."/>
            <person name="King G."/>
            <person name="Bancroft I."/>
            <person name="Chalhoub B."/>
            <person name="Sharpe A.G."/>
        </authorList>
    </citation>
    <scope>NUCLEOTIDE SEQUENCE</scope>
    <source>
        <strain evidence="11 12">cv. TO1000</strain>
    </source>
</reference>
<evidence type="ECO:0000256" key="1">
    <source>
        <dbReference type="ARBA" id="ARBA00004273"/>
    </source>
</evidence>
<name>A0A0D3D5V7_BRAOL</name>
<keyword evidence="12" id="KW-1185">Reference proteome</keyword>
<evidence type="ECO:0000256" key="7">
    <source>
        <dbReference type="ARBA" id="ARBA00054895"/>
    </source>
</evidence>
<dbReference type="SUPFAM" id="SSF51306">
    <property type="entry name" value="LexA/Signal peptidase"/>
    <property type="match status" value="1"/>
</dbReference>
<dbReference type="Pfam" id="PF10502">
    <property type="entry name" value="Peptidase_S26"/>
    <property type="match status" value="2"/>
</dbReference>
<dbReference type="EnsemblPlants" id="Bo7g044850.1">
    <property type="protein sequence ID" value="Bo7g044850.1"/>
    <property type="gene ID" value="Bo7g044850"/>
</dbReference>
<evidence type="ECO:0000256" key="3">
    <source>
        <dbReference type="ARBA" id="ARBA00022801"/>
    </source>
</evidence>
<dbReference type="GO" id="GO:0042720">
    <property type="term" value="C:mitochondrial inner membrane peptidase complex"/>
    <property type="evidence" value="ECO:0007669"/>
    <property type="project" value="TreeGrafter"/>
</dbReference>
<dbReference type="GO" id="GO:0004252">
    <property type="term" value="F:serine-type endopeptidase activity"/>
    <property type="evidence" value="ECO:0007669"/>
    <property type="project" value="InterPro"/>
</dbReference>
<evidence type="ECO:0000259" key="10">
    <source>
        <dbReference type="Pfam" id="PF10502"/>
    </source>
</evidence>
<evidence type="ECO:0000256" key="6">
    <source>
        <dbReference type="ARBA" id="ARBA00038445"/>
    </source>
</evidence>
<comment type="similarity">
    <text evidence="6">Belongs to the peptidase S26 family. IMP1 subfamily.</text>
</comment>
<protein>
    <recommendedName>
        <fullName evidence="10">Peptidase S26 domain-containing protein</fullName>
    </recommendedName>
</protein>
<dbReference type="Gramene" id="Bo7g044850.1">
    <property type="protein sequence ID" value="Bo7g044850.1"/>
    <property type="gene ID" value="Bo7g044850"/>
</dbReference>
<evidence type="ECO:0000313" key="11">
    <source>
        <dbReference type="EnsemblPlants" id="Bo7g044850.1"/>
    </source>
</evidence>
<feature type="domain" description="Peptidase S26" evidence="10">
    <location>
        <begin position="64"/>
        <end position="140"/>
    </location>
</feature>
<comment type="subcellular location">
    <subcellularLocation>
        <location evidence="1">Mitochondrion inner membrane</location>
    </subcellularLocation>
</comment>
<dbReference type="eggNOG" id="KOG0171">
    <property type="taxonomic scope" value="Eukaryota"/>
</dbReference>
<dbReference type="FunFam" id="2.10.109.10:FF:000014">
    <property type="entry name" value="Inner membrane protease subunit 1"/>
    <property type="match status" value="1"/>
</dbReference>
<evidence type="ECO:0000256" key="8">
    <source>
        <dbReference type="ARBA" id="ARBA00064368"/>
    </source>
</evidence>
<reference evidence="11" key="2">
    <citation type="submission" date="2015-03" db="UniProtKB">
        <authorList>
            <consortium name="EnsemblPlants"/>
        </authorList>
    </citation>
    <scope>IDENTIFICATION</scope>
</reference>
<dbReference type="OMA" id="SSFWNVA"/>
<dbReference type="InterPro" id="IPR019533">
    <property type="entry name" value="Peptidase_S26"/>
</dbReference>
<dbReference type="CDD" id="cd06530">
    <property type="entry name" value="S26_SPase_I"/>
    <property type="match status" value="1"/>
</dbReference>
<dbReference type="PANTHER" id="PTHR12383">
    <property type="entry name" value="PROTEASE FAMILY S26 MITOCHONDRIAL INNER MEMBRANE PROTEASE-RELATED"/>
    <property type="match status" value="1"/>
</dbReference>
<keyword evidence="5" id="KW-0472">Membrane</keyword>
<evidence type="ECO:0000256" key="9">
    <source>
        <dbReference type="PIRSR" id="PIRSR600223-1"/>
    </source>
</evidence>